<keyword evidence="1" id="KW-0175">Coiled coil</keyword>
<proteinExistence type="predicted"/>
<evidence type="ECO:0000256" key="1">
    <source>
        <dbReference type="SAM" id="Coils"/>
    </source>
</evidence>
<name>A0A6C0AD17_9ZZZZ</name>
<evidence type="ECO:0000313" key="2">
    <source>
        <dbReference type="EMBL" id="QHS77614.1"/>
    </source>
</evidence>
<protein>
    <submittedName>
        <fullName evidence="2">Uncharacterized protein</fullName>
    </submittedName>
</protein>
<reference evidence="2" key="1">
    <citation type="journal article" date="2020" name="Nature">
        <title>Giant virus diversity and host interactions through global metagenomics.</title>
        <authorList>
            <person name="Schulz F."/>
            <person name="Roux S."/>
            <person name="Paez-Espino D."/>
            <person name="Jungbluth S."/>
            <person name="Walsh D.A."/>
            <person name="Denef V.J."/>
            <person name="McMahon K.D."/>
            <person name="Konstantinidis K.T."/>
            <person name="Eloe-Fadrosh E.A."/>
            <person name="Kyrpides N.C."/>
            <person name="Woyke T."/>
        </authorList>
    </citation>
    <scope>NUCLEOTIDE SEQUENCE</scope>
    <source>
        <strain evidence="2">GVMAG-S-1021933-23</strain>
    </source>
</reference>
<sequence length="55" mass="6600">MEDLMLLLKKIEDNITESMNQEYLSYCNIKLKLDKLKNELNIIEKNLETLVEKKK</sequence>
<dbReference type="AlphaFoldDB" id="A0A6C0AD17"/>
<feature type="coiled-coil region" evidence="1">
    <location>
        <begin position="1"/>
        <end position="53"/>
    </location>
</feature>
<accession>A0A6C0AD17</accession>
<organism evidence="2">
    <name type="scientific">viral metagenome</name>
    <dbReference type="NCBI Taxonomy" id="1070528"/>
    <lineage>
        <taxon>unclassified sequences</taxon>
        <taxon>metagenomes</taxon>
        <taxon>organismal metagenomes</taxon>
    </lineage>
</organism>
<dbReference type="EMBL" id="MN740593">
    <property type="protein sequence ID" value="QHS77614.1"/>
    <property type="molecule type" value="Genomic_DNA"/>
</dbReference>